<organism evidence="9">
    <name type="scientific">hydrothermal vent metagenome</name>
    <dbReference type="NCBI Taxonomy" id="652676"/>
    <lineage>
        <taxon>unclassified sequences</taxon>
        <taxon>metagenomes</taxon>
        <taxon>ecological metagenomes</taxon>
    </lineage>
</organism>
<evidence type="ECO:0000256" key="1">
    <source>
        <dbReference type="ARBA" id="ARBA00004907"/>
    </source>
</evidence>
<evidence type="ECO:0000256" key="5">
    <source>
        <dbReference type="ARBA" id="ARBA00022679"/>
    </source>
</evidence>
<dbReference type="AlphaFoldDB" id="A0A1W1BU89"/>
<gene>
    <name evidence="9" type="ORF">MNB_SM-4-925</name>
</gene>
<dbReference type="Pfam" id="PF00591">
    <property type="entry name" value="Glycos_transf_3"/>
    <property type="match status" value="1"/>
</dbReference>
<evidence type="ECO:0000256" key="3">
    <source>
        <dbReference type="ARBA" id="ARBA00022605"/>
    </source>
</evidence>
<sequence>MTYESAQADFTSLFKHEMNDAQMREFLVGMTLDKNTSVNVIAAAADVMRSFAIPLPIKEDTRARALDIVGTGGDKIGSFNISSTVALLVAACGATVAKHGSRSVTSKSGSADMFEALGVRLDLSIENSARLLQETGFTFMFAQNHHPAMKFIMPIRKSIPDKTIFNILGPLTNPAGVQKSMLGVFDKVFIPKMLEALKINGATSAMVVSSKEGMDEISISDITYASRLCNGIVHEFEIDPEACKIRKMPLKAILGGEAKENANILRHIFDGTSTDAQRDIVLINAAAALLVDGLVRDMQDGMEMAREALRNKRGNKKLKQIIEVSNKL</sequence>
<dbReference type="NCBIfam" id="TIGR01245">
    <property type="entry name" value="trpD"/>
    <property type="match status" value="1"/>
</dbReference>
<evidence type="ECO:0000256" key="7">
    <source>
        <dbReference type="ARBA" id="ARBA00023141"/>
    </source>
</evidence>
<dbReference type="GO" id="GO:0005829">
    <property type="term" value="C:cytosol"/>
    <property type="evidence" value="ECO:0007669"/>
    <property type="project" value="TreeGrafter"/>
</dbReference>
<dbReference type="InterPro" id="IPR000312">
    <property type="entry name" value="Glycosyl_Trfase_fam3"/>
</dbReference>
<reference evidence="9" key="1">
    <citation type="submission" date="2016-10" db="EMBL/GenBank/DDBJ databases">
        <authorList>
            <person name="de Groot N.N."/>
        </authorList>
    </citation>
    <scope>NUCLEOTIDE SEQUENCE</scope>
</reference>
<accession>A0A1W1BU89</accession>
<evidence type="ECO:0000256" key="2">
    <source>
        <dbReference type="ARBA" id="ARBA00011948"/>
    </source>
</evidence>
<keyword evidence="4 9" id="KW-0328">Glycosyltransferase</keyword>
<dbReference type="GO" id="GO:0004048">
    <property type="term" value="F:anthranilate phosphoribosyltransferase activity"/>
    <property type="evidence" value="ECO:0007669"/>
    <property type="project" value="UniProtKB-EC"/>
</dbReference>
<dbReference type="EC" id="2.4.2.18" evidence="2"/>
<dbReference type="InterPro" id="IPR035902">
    <property type="entry name" value="Nuc_phospho_transferase"/>
</dbReference>
<protein>
    <recommendedName>
        <fullName evidence="2">anthranilate phosphoribosyltransferase</fullName>
        <ecNumber evidence="2">2.4.2.18</ecNumber>
    </recommendedName>
</protein>
<dbReference type="FunFam" id="3.40.1030.10:FF:000002">
    <property type="entry name" value="Anthranilate phosphoribosyltransferase"/>
    <property type="match status" value="1"/>
</dbReference>
<feature type="domain" description="Glycosyl transferase family 3" evidence="8">
    <location>
        <begin position="64"/>
        <end position="311"/>
    </location>
</feature>
<dbReference type="Gene3D" id="1.20.970.10">
    <property type="entry name" value="Transferase, Pyrimidine Nucleoside Phosphorylase, Chain C"/>
    <property type="match status" value="1"/>
</dbReference>
<comment type="pathway">
    <text evidence="1">Amino-acid biosynthesis; L-tryptophan biosynthesis; L-tryptophan from chorismate: step 2/5.</text>
</comment>
<keyword evidence="3" id="KW-0028">Amino-acid biosynthesis</keyword>
<name>A0A1W1BU89_9ZZZZ</name>
<dbReference type="SUPFAM" id="SSF52418">
    <property type="entry name" value="Nucleoside phosphorylase/phosphoribosyltransferase catalytic domain"/>
    <property type="match status" value="1"/>
</dbReference>
<keyword evidence="7" id="KW-0057">Aromatic amino acid biosynthesis</keyword>
<proteinExistence type="inferred from homology"/>
<evidence type="ECO:0000256" key="4">
    <source>
        <dbReference type="ARBA" id="ARBA00022676"/>
    </source>
</evidence>
<evidence type="ECO:0000259" key="8">
    <source>
        <dbReference type="Pfam" id="PF00591"/>
    </source>
</evidence>
<dbReference type="PANTHER" id="PTHR43285">
    <property type="entry name" value="ANTHRANILATE PHOSPHORIBOSYLTRANSFERASE"/>
    <property type="match status" value="1"/>
</dbReference>
<dbReference type="PANTHER" id="PTHR43285:SF2">
    <property type="entry name" value="ANTHRANILATE PHOSPHORIBOSYLTRANSFERASE"/>
    <property type="match status" value="1"/>
</dbReference>
<evidence type="ECO:0000256" key="6">
    <source>
        <dbReference type="ARBA" id="ARBA00022822"/>
    </source>
</evidence>
<dbReference type="Gene3D" id="3.40.1030.10">
    <property type="entry name" value="Nucleoside phosphorylase/phosphoribosyltransferase catalytic domain"/>
    <property type="match status" value="1"/>
</dbReference>
<keyword evidence="6" id="KW-0822">Tryptophan biosynthesis</keyword>
<keyword evidence="5 9" id="KW-0808">Transferase</keyword>
<dbReference type="EMBL" id="FPHF01000039">
    <property type="protein sequence ID" value="SFV57099.1"/>
    <property type="molecule type" value="Genomic_DNA"/>
</dbReference>
<evidence type="ECO:0000313" key="9">
    <source>
        <dbReference type="EMBL" id="SFV57099.1"/>
    </source>
</evidence>
<dbReference type="InterPro" id="IPR005940">
    <property type="entry name" value="Anthranilate_Pribosyl_Tfrase"/>
</dbReference>
<dbReference type="HAMAP" id="MF_00211">
    <property type="entry name" value="TrpD"/>
    <property type="match status" value="1"/>
</dbReference>
<dbReference type="GO" id="GO:0000162">
    <property type="term" value="P:L-tryptophan biosynthetic process"/>
    <property type="evidence" value="ECO:0007669"/>
    <property type="project" value="UniProtKB-KW"/>
</dbReference>